<comment type="caution">
    <text evidence="1">The sequence shown here is derived from an EMBL/GenBank/DDBJ whole genome shotgun (WGS) entry which is preliminary data.</text>
</comment>
<evidence type="ECO:0000313" key="1">
    <source>
        <dbReference type="EMBL" id="MFE7963458.1"/>
    </source>
</evidence>
<name>A0ABW6JDM0_STRCE</name>
<reference evidence="1 2" key="1">
    <citation type="submission" date="2024-09" db="EMBL/GenBank/DDBJ databases">
        <title>The Natural Products Discovery Center: Release of the First 8490 Sequenced Strains for Exploring Actinobacteria Biosynthetic Diversity.</title>
        <authorList>
            <person name="Kalkreuter E."/>
            <person name="Kautsar S.A."/>
            <person name="Yang D."/>
            <person name="Bader C.D."/>
            <person name="Teijaro C.N."/>
            <person name="Fluegel L."/>
            <person name="Davis C.M."/>
            <person name="Simpson J.R."/>
            <person name="Lauterbach L."/>
            <person name="Steele A.D."/>
            <person name="Gui C."/>
            <person name="Meng S."/>
            <person name="Li G."/>
            <person name="Viehrig K."/>
            <person name="Ye F."/>
            <person name="Su P."/>
            <person name="Kiefer A.F."/>
            <person name="Nichols A."/>
            <person name="Cepeda A.J."/>
            <person name="Yan W."/>
            <person name="Fan B."/>
            <person name="Jiang Y."/>
            <person name="Adhikari A."/>
            <person name="Zheng C.-J."/>
            <person name="Schuster L."/>
            <person name="Cowan T.M."/>
            <person name="Smanski M.J."/>
            <person name="Chevrette M.G."/>
            <person name="De Carvalho L.P.S."/>
            <person name="Shen B."/>
        </authorList>
    </citation>
    <scope>NUCLEOTIDE SEQUENCE [LARGE SCALE GENOMIC DNA]</scope>
    <source>
        <strain evidence="1 2">NPDC057399</strain>
    </source>
</reference>
<proteinExistence type="predicted"/>
<sequence>MRATMRNFRIRWTSEDGQPRESAVSYSKRVADREADAKRAQGLADVDVFEVDPMTGKELARS</sequence>
<dbReference type="Proteomes" id="UP001600650">
    <property type="component" value="Unassembled WGS sequence"/>
</dbReference>
<dbReference type="EMBL" id="JBHVBU010000021">
    <property type="protein sequence ID" value="MFE7963458.1"/>
    <property type="molecule type" value="Genomic_DNA"/>
</dbReference>
<evidence type="ECO:0008006" key="3">
    <source>
        <dbReference type="Google" id="ProtNLM"/>
    </source>
</evidence>
<organism evidence="1 2">
    <name type="scientific">Streptomyces cellulosae</name>
    <dbReference type="NCBI Taxonomy" id="1968"/>
    <lineage>
        <taxon>Bacteria</taxon>
        <taxon>Bacillati</taxon>
        <taxon>Actinomycetota</taxon>
        <taxon>Actinomycetes</taxon>
        <taxon>Kitasatosporales</taxon>
        <taxon>Streptomycetaceae</taxon>
        <taxon>Streptomyces</taxon>
    </lineage>
</organism>
<protein>
    <recommendedName>
        <fullName evidence="3">DUF2188 domain-containing protein</fullName>
    </recommendedName>
</protein>
<evidence type="ECO:0000313" key="2">
    <source>
        <dbReference type="Proteomes" id="UP001600650"/>
    </source>
</evidence>
<keyword evidence="2" id="KW-1185">Reference proteome</keyword>
<dbReference type="RefSeq" id="WP_381726258.1">
    <property type="nucleotide sequence ID" value="NZ_JBHVBU010000021.1"/>
</dbReference>
<gene>
    <name evidence="1" type="ORF">ACFU0X_10450</name>
</gene>
<accession>A0ABW6JDM0</accession>